<accession>A0A397J8Q0</accession>
<comment type="caution">
    <text evidence="1">The sequence shown here is derived from an EMBL/GenBank/DDBJ whole genome shotgun (WGS) entry which is preliminary data.</text>
</comment>
<name>A0A397J8Q0_9GLOM</name>
<proteinExistence type="predicted"/>
<dbReference type="EMBL" id="PQFF01000102">
    <property type="protein sequence ID" value="RHZ82376.1"/>
    <property type="molecule type" value="Genomic_DNA"/>
</dbReference>
<reference evidence="1 2" key="1">
    <citation type="submission" date="2018-08" db="EMBL/GenBank/DDBJ databases">
        <title>Genome and evolution of the arbuscular mycorrhizal fungus Diversispora epigaea (formerly Glomus versiforme) and its bacterial endosymbionts.</title>
        <authorList>
            <person name="Sun X."/>
            <person name="Fei Z."/>
            <person name="Harrison M."/>
        </authorList>
    </citation>
    <scope>NUCLEOTIDE SEQUENCE [LARGE SCALE GENOMIC DNA]</scope>
    <source>
        <strain evidence="1 2">IT104</strain>
    </source>
</reference>
<gene>
    <name evidence="1" type="ORF">Glove_109g231</name>
</gene>
<dbReference type="AlphaFoldDB" id="A0A397J8Q0"/>
<evidence type="ECO:0000313" key="2">
    <source>
        <dbReference type="Proteomes" id="UP000266861"/>
    </source>
</evidence>
<evidence type="ECO:0000313" key="1">
    <source>
        <dbReference type="EMBL" id="RHZ82376.1"/>
    </source>
</evidence>
<dbReference type="Proteomes" id="UP000266861">
    <property type="component" value="Unassembled WGS sequence"/>
</dbReference>
<protein>
    <submittedName>
        <fullName evidence="1">Uncharacterized protein</fullName>
    </submittedName>
</protein>
<organism evidence="1 2">
    <name type="scientific">Diversispora epigaea</name>
    <dbReference type="NCBI Taxonomy" id="1348612"/>
    <lineage>
        <taxon>Eukaryota</taxon>
        <taxon>Fungi</taxon>
        <taxon>Fungi incertae sedis</taxon>
        <taxon>Mucoromycota</taxon>
        <taxon>Glomeromycotina</taxon>
        <taxon>Glomeromycetes</taxon>
        <taxon>Diversisporales</taxon>
        <taxon>Diversisporaceae</taxon>
        <taxon>Diversispora</taxon>
    </lineage>
</organism>
<sequence>MTLNFELLQHYLHGNSLISMTNVSTRRKIVTICDYEQYRSIIICSKINNINIDPELLKSIINIKIYLIKAKTG</sequence>
<keyword evidence="2" id="KW-1185">Reference proteome</keyword>